<evidence type="ECO:0000313" key="3">
    <source>
        <dbReference type="Proteomes" id="UP000001880"/>
    </source>
</evidence>
<evidence type="ECO:0000256" key="1">
    <source>
        <dbReference type="SAM" id="MobiDB-lite"/>
    </source>
</evidence>
<feature type="compositionally biased region" description="Acidic residues" evidence="1">
    <location>
        <begin position="10"/>
        <end position="21"/>
    </location>
</feature>
<gene>
    <name evidence="2" type="ordered locus">Hoch_0282</name>
</gene>
<dbReference type="HOGENOM" id="CLU_1432732_0_0_7"/>
<organism evidence="2 3">
    <name type="scientific">Haliangium ochraceum (strain DSM 14365 / JCM 11303 / SMP-2)</name>
    <dbReference type="NCBI Taxonomy" id="502025"/>
    <lineage>
        <taxon>Bacteria</taxon>
        <taxon>Pseudomonadati</taxon>
        <taxon>Myxococcota</taxon>
        <taxon>Polyangia</taxon>
        <taxon>Haliangiales</taxon>
        <taxon>Kofleriaceae</taxon>
        <taxon>Haliangium</taxon>
    </lineage>
</organism>
<feature type="region of interest" description="Disordered" evidence="1">
    <location>
        <begin position="1"/>
        <end position="22"/>
    </location>
</feature>
<dbReference type="Proteomes" id="UP000001880">
    <property type="component" value="Chromosome"/>
</dbReference>
<feature type="compositionally biased region" description="Basic residues" evidence="1">
    <location>
        <begin position="157"/>
        <end position="166"/>
    </location>
</feature>
<proteinExistence type="predicted"/>
<accession>D0LHR1</accession>
<feature type="compositionally biased region" description="Basic and acidic residues" evidence="1">
    <location>
        <begin position="147"/>
        <end position="156"/>
    </location>
</feature>
<reference evidence="2 3" key="1">
    <citation type="journal article" date="2010" name="Stand. Genomic Sci.">
        <title>Complete genome sequence of Haliangium ochraceum type strain (SMP-2).</title>
        <authorList>
            <consortium name="US DOE Joint Genome Institute (JGI-PGF)"/>
            <person name="Ivanova N."/>
            <person name="Daum C."/>
            <person name="Lang E."/>
            <person name="Abt B."/>
            <person name="Kopitz M."/>
            <person name="Saunders E."/>
            <person name="Lapidus A."/>
            <person name="Lucas S."/>
            <person name="Glavina Del Rio T."/>
            <person name="Nolan M."/>
            <person name="Tice H."/>
            <person name="Copeland A."/>
            <person name="Cheng J.F."/>
            <person name="Chen F."/>
            <person name="Bruce D."/>
            <person name="Goodwin L."/>
            <person name="Pitluck S."/>
            <person name="Mavromatis K."/>
            <person name="Pati A."/>
            <person name="Mikhailova N."/>
            <person name="Chen A."/>
            <person name="Palaniappan K."/>
            <person name="Land M."/>
            <person name="Hauser L."/>
            <person name="Chang Y.J."/>
            <person name="Jeffries C.D."/>
            <person name="Detter J.C."/>
            <person name="Brettin T."/>
            <person name="Rohde M."/>
            <person name="Goker M."/>
            <person name="Bristow J."/>
            <person name="Markowitz V."/>
            <person name="Eisen J.A."/>
            <person name="Hugenholtz P."/>
            <person name="Kyrpides N.C."/>
            <person name="Klenk H.P."/>
        </authorList>
    </citation>
    <scope>NUCLEOTIDE SEQUENCE [LARGE SCALE GENOMIC DNA]</scope>
    <source>
        <strain evidence="3">DSM 14365 / CIP 107738 / JCM 11303 / AJ 13395 / SMP-2</strain>
    </source>
</reference>
<dbReference type="AlphaFoldDB" id="D0LHR1"/>
<protein>
    <submittedName>
        <fullName evidence="2">Uncharacterized protein</fullName>
    </submittedName>
</protein>
<evidence type="ECO:0000313" key="2">
    <source>
        <dbReference type="EMBL" id="ACY12923.1"/>
    </source>
</evidence>
<feature type="region of interest" description="Disordered" evidence="1">
    <location>
        <begin position="147"/>
        <end position="189"/>
    </location>
</feature>
<dbReference type="EMBL" id="CP001804">
    <property type="protein sequence ID" value="ACY12923.1"/>
    <property type="molecule type" value="Genomic_DNA"/>
</dbReference>
<sequence>MAEEKSDMSDLPDGEDFEAGEGELRFGDLPKSVRQRVETVIPEMVKKTFAAGMGALFTTEEGIRRLAKEMSLPKDVAGYLAHTAGDAKDELLRIIAREVREFLETVNLSEEIAKMLTTLSFEVKTEIRFIPNDEKYGGVKPDVKAKVGIRRNEERPRRRRRRRRRFRDGDGDGDSDNERDGDGDGDGES</sequence>
<dbReference type="KEGG" id="hoh:Hoch_0282"/>
<keyword evidence="3" id="KW-1185">Reference proteome</keyword>
<dbReference type="eggNOG" id="ENOG502ZET1">
    <property type="taxonomic scope" value="Bacteria"/>
</dbReference>
<name>D0LHR1_HALO1</name>